<dbReference type="PANTHER" id="PTHR10953">
    <property type="entry name" value="UBIQUITIN-ACTIVATING ENZYME E1"/>
    <property type="match status" value="1"/>
</dbReference>
<feature type="region of interest" description="Disordered" evidence="1">
    <location>
        <begin position="802"/>
        <end position="916"/>
    </location>
</feature>
<evidence type="ECO:0000259" key="3">
    <source>
        <dbReference type="Pfam" id="PF16420"/>
    </source>
</evidence>
<dbReference type="InterPro" id="IPR042523">
    <property type="entry name" value="Atg7_N_2"/>
</dbReference>
<reference evidence="4 5" key="1">
    <citation type="submission" date="2019-04" db="EMBL/GenBank/DDBJ databases">
        <title>Annotation for the trematode Fasciola gigantica.</title>
        <authorList>
            <person name="Choi Y.-J."/>
        </authorList>
    </citation>
    <scope>NUCLEOTIDE SEQUENCE [LARGE SCALE GENOMIC DNA]</scope>
    <source>
        <strain evidence="4">Uganda_cow_1</strain>
    </source>
</reference>
<dbReference type="Proteomes" id="UP000316759">
    <property type="component" value="Unassembled WGS sequence"/>
</dbReference>
<dbReference type="Pfam" id="PF00899">
    <property type="entry name" value="ThiF"/>
    <property type="match status" value="1"/>
</dbReference>
<dbReference type="GO" id="GO:0000045">
    <property type="term" value="P:autophagosome assembly"/>
    <property type="evidence" value="ECO:0007669"/>
    <property type="project" value="TreeGrafter"/>
</dbReference>
<dbReference type="GO" id="GO:0034727">
    <property type="term" value="P:piecemeal microautophagy of the nucleus"/>
    <property type="evidence" value="ECO:0007669"/>
    <property type="project" value="TreeGrafter"/>
</dbReference>
<feature type="compositionally biased region" description="Low complexity" evidence="1">
    <location>
        <begin position="877"/>
        <end position="895"/>
    </location>
</feature>
<keyword evidence="5" id="KW-1185">Reference proteome</keyword>
<gene>
    <name evidence="4" type="ORF">FGIG_03164</name>
</gene>
<dbReference type="GO" id="GO:0019779">
    <property type="term" value="F:Atg8 activating enzyme activity"/>
    <property type="evidence" value="ECO:0007669"/>
    <property type="project" value="TreeGrafter"/>
</dbReference>
<protein>
    <submittedName>
        <fullName evidence="4">Autophagy protein 7</fullName>
    </submittedName>
</protein>
<evidence type="ECO:0000256" key="1">
    <source>
        <dbReference type="SAM" id="MobiDB-lite"/>
    </source>
</evidence>
<dbReference type="GO" id="GO:0032446">
    <property type="term" value="P:protein modification by small protein conjugation"/>
    <property type="evidence" value="ECO:0007669"/>
    <property type="project" value="TreeGrafter"/>
</dbReference>
<dbReference type="Gene3D" id="3.40.140.70">
    <property type="entry name" value="Ubiquitin-like modifier-activating enzyme ATG7 N-terminal domain"/>
    <property type="match status" value="1"/>
</dbReference>
<dbReference type="STRING" id="46835.A0A504YBV4"/>
<dbReference type="OrthoDB" id="338614at2759"/>
<dbReference type="SUPFAM" id="SSF69572">
    <property type="entry name" value="Activating enzymes of the ubiquitin-like proteins"/>
    <property type="match status" value="1"/>
</dbReference>
<feature type="compositionally biased region" description="Basic residues" evidence="1">
    <location>
        <begin position="907"/>
        <end position="916"/>
    </location>
</feature>
<dbReference type="EMBL" id="SUNJ01011181">
    <property type="protein sequence ID" value="TPP59092.1"/>
    <property type="molecule type" value="Genomic_DNA"/>
</dbReference>
<evidence type="ECO:0000313" key="5">
    <source>
        <dbReference type="Proteomes" id="UP000316759"/>
    </source>
</evidence>
<dbReference type="PANTHER" id="PTHR10953:SF3">
    <property type="entry name" value="UBIQUITIN-LIKE MODIFIER-ACTIVATING ENZYME ATG7"/>
    <property type="match status" value="1"/>
</dbReference>
<dbReference type="GO" id="GO:0000422">
    <property type="term" value="P:autophagy of mitochondrion"/>
    <property type="evidence" value="ECO:0007669"/>
    <property type="project" value="TreeGrafter"/>
</dbReference>
<dbReference type="GO" id="GO:0006995">
    <property type="term" value="P:cellular response to nitrogen starvation"/>
    <property type="evidence" value="ECO:0007669"/>
    <property type="project" value="TreeGrafter"/>
</dbReference>
<sequence length="916" mass="101485">MSEPLRYLPFETSVDTAFWHGLAKRKLEEFRLSTAPFPLCAEYSNGSAAGLHPRVTLDASSFPDAGVLKQKPKNCLAVTGEVITFNSLDEFRSVDKQMFINDYGTKLFKSSLENNEYLKRPDLILSFRLITYMDLKRFKFYFWFAYPAVLHDSQPMLISSHLIDEELSSSQLVQFLQSYDRWREEHASVFFTVSLEAHNSDSYVRVSSCADFQVGVPNVYLGFCDPSTDSKFPGWPLRNMLFAISASLVKDTENVKIICFRDRYSRGQRQFGHSIVLNVQLKRVDSSSVSQFVGWEKCNGQLKPQYVNLSSSMDPVKLSESAVDLNLKLIKWRLMPDLRLDIIRETKCLLIGAGTLGCNVARQLMAWGVRYITFIDNAVVSMSNPVRQSLYLFEDALGDRKKPKAVAAAKALERVFPGVCANGVDLNIAMPGHPVSSTMTKSHGELAIPKAFCEPREKYANIPEPVFEVYSACGKLNDLIISHDVVFLMTDTRESRWLPTLLGSFHQKLVINAALGFDTFLVMRHGLGNKSGASKSKLWKEINQDINAPGCEGVHFLPDRSIPGHQLGCYFCSDVVGPSNSVQNRSLDQQCTVTRPGVSMIAAAFAVELLVSVLQHPLRANAPAFTSQNTGSELFSNGHSLDLVPHQIRGFLSYFNQIVPATSAFASCSACSSPVMEAFMKDGFKFLLNVFDDSNYLEQVAGLKDLQLRTNSNDVIAFMGARARVRFVRINSWPPSGLFVRNHQIPHFSAFYSSQSDASQIICQKCLEKGHWTYQCKGKRKYLERESYTIQLDKKLETIGQKKTKVKQSAKTQRQSSSSSSESDSSSDSNESGDTSSSNDDNSSSESNASSSGSTSDSSSSGSESDAQSNSKDDGASSVSGSGSSSSSSTTTDVDSSSEDGDEPPPPKRKRKYRMP</sequence>
<feature type="domain" description="THIF-type NAD/FAD binding fold" evidence="2">
    <location>
        <begin position="330"/>
        <end position="628"/>
    </location>
</feature>
<dbReference type="GO" id="GO:0000407">
    <property type="term" value="C:phagophore assembly site"/>
    <property type="evidence" value="ECO:0007669"/>
    <property type="project" value="TreeGrafter"/>
</dbReference>
<name>A0A504YBV4_FASGI</name>
<proteinExistence type="predicted"/>
<feature type="domain" description="Ubiquitin-like modifier-activating enzyme Atg7 N-terminal" evidence="3">
    <location>
        <begin position="5"/>
        <end position="313"/>
    </location>
</feature>
<dbReference type="InterPro" id="IPR042522">
    <property type="entry name" value="Atg7_N_1"/>
</dbReference>
<dbReference type="Pfam" id="PF13917">
    <property type="entry name" value="zf-CCHC_3"/>
    <property type="match status" value="1"/>
</dbReference>
<evidence type="ECO:0000313" key="4">
    <source>
        <dbReference type="EMBL" id="TPP59092.1"/>
    </source>
</evidence>
<organism evidence="4 5">
    <name type="scientific">Fasciola gigantica</name>
    <name type="common">Giant liver fluke</name>
    <dbReference type="NCBI Taxonomy" id="46835"/>
    <lineage>
        <taxon>Eukaryota</taxon>
        <taxon>Metazoa</taxon>
        <taxon>Spiralia</taxon>
        <taxon>Lophotrochozoa</taxon>
        <taxon>Platyhelminthes</taxon>
        <taxon>Trematoda</taxon>
        <taxon>Digenea</taxon>
        <taxon>Plagiorchiida</taxon>
        <taxon>Echinostomata</taxon>
        <taxon>Echinostomatoidea</taxon>
        <taxon>Fasciolidae</taxon>
        <taxon>Fasciola</taxon>
    </lineage>
</organism>
<dbReference type="Gene3D" id="3.40.50.720">
    <property type="entry name" value="NAD(P)-binding Rossmann-like Domain"/>
    <property type="match status" value="1"/>
</dbReference>
<feature type="compositionally biased region" description="Low complexity" evidence="1">
    <location>
        <begin position="815"/>
        <end position="870"/>
    </location>
</feature>
<dbReference type="AlphaFoldDB" id="A0A504YBV4"/>
<dbReference type="InterPro" id="IPR032197">
    <property type="entry name" value="Atg7_N"/>
</dbReference>
<dbReference type="InterPro" id="IPR045886">
    <property type="entry name" value="ThiF/MoeB/HesA"/>
</dbReference>
<dbReference type="InterPro" id="IPR035985">
    <property type="entry name" value="Ubiquitin-activating_enz"/>
</dbReference>
<comment type="caution">
    <text evidence="4">The sequence shown here is derived from an EMBL/GenBank/DDBJ whole genome shotgun (WGS) entry which is preliminary data.</text>
</comment>
<dbReference type="Gene3D" id="3.40.140.100">
    <property type="entry name" value="Ubiquitin-like modifier-activating enzyme ATG7 C-terminal domain"/>
    <property type="match status" value="1"/>
</dbReference>
<dbReference type="GO" id="GO:0019778">
    <property type="term" value="F:Atg12 activating enzyme activity"/>
    <property type="evidence" value="ECO:0007669"/>
    <property type="project" value="TreeGrafter"/>
</dbReference>
<evidence type="ECO:0000259" key="2">
    <source>
        <dbReference type="Pfam" id="PF00899"/>
    </source>
</evidence>
<accession>A0A504YBV4</accession>
<dbReference type="InterPro" id="IPR000594">
    <property type="entry name" value="ThiF_NAD_FAD-bd"/>
</dbReference>
<dbReference type="Pfam" id="PF16420">
    <property type="entry name" value="ATG7_N"/>
    <property type="match status" value="1"/>
</dbReference>